<dbReference type="EMBL" id="JAPDMQ010001474">
    <property type="protein sequence ID" value="KAK0518013.1"/>
    <property type="molecule type" value="Genomic_DNA"/>
</dbReference>
<evidence type="ECO:0000313" key="2">
    <source>
        <dbReference type="Proteomes" id="UP001176521"/>
    </source>
</evidence>
<feature type="non-terminal residue" evidence="1">
    <location>
        <position position="88"/>
    </location>
</feature>
<name>A0AAN6JGB1_9BASI</name>
<proteinExistence type="predicted"/>
<keyword evidence="2" id="KW-1185">Reference proteome</keyword>
<accession>A0AAN6JGB1</accession>
<sequence length="88" mass="10016">MILVGYKAAVSATDAISVLPSDFARYVDAHISFGNSVHTFYEDRAFRYLRMEAYSRELRDIHRVAKEIKDRFGPDTLLIFGNQADNAT</sequence>
<evidence type="ECO:0000313" key="1">
    <source>
        <dbReference type="EMBL" id="KAK0518013.1"/>
    </source>
</evidence>
<organism evidence="1 2">
    <name type="scientific">Tilletia horrida</name>
    <dbReference type="NCBI Taxonomy" id="155126"/>
    <lineage>
        <taxon>Eukaryota</taxon>
        <taxon>Fungi</taxon>
        <taxon>Dikarya</taxon>
        <taxon>Basidiomycota</taxon>
        <taxon>Ustilaginomycotina</taxon>
        <taxon>Exobasidiomycetes</taxon>
        <taxon>Tilletiales</taxon>
        <taxon>Tilletiaceae</taxon>
        <taxon>Tilletia</taxon>
    </lineage>
</organism>
<comment type="caution">
    <text evidence="1">The sequence shown here is derived from an EMBL/GenBank/DDBJ whole genome shotgun (WGS) entry which is preliminary data.</text>
</comment>
<reference evidence="1" key="1">
    <citation type="journal article" date="2023" name="PhytoFront">
        <title>Draft Genome Resources of Seven Strains of Tilletia horrida, Causal Agent of Kernel Smut of Rice.</title>
        <authorList>
            <person name="Khanal S."/>
            <person name="Antony Babu S."/>
            <person name="Zhou X.G."/>
        </authorList>
    </citation>
    <scope>NUCLEOTIDE SEQUENCE</scope>
    <source>
        <strain evidence="1">TX3</strain>
    </source>
</reference>
<gene>
    <name evidence="1" type="ORF">OC842_007926</name>
</gene>
<protein>
    <submittedName>
        <fullName evidence="1">Uncharacterized protein</fullName>
    </submittedName>
</protein>
<dbReference type="Proteomes" id="UP001176521">
    <property type="component" value="Unassembled WGS sequence"/>
</dbReference>
<dbReference type="AlphaFoldDB" id="A0AAN6JGB1"/>